<keyword evidence="6" id="KW-0808">Transferase</keyword>
<dbReference type="GO" id="GO:0003723">
    <property type="term" value="F:RNA binding"/>
    <property type="evidence" value="ECO:0007669"/>
    <property type="project" value="UniProtKB-KW"/>
</dbReference>
<dbReference type="GO" id="GO:0016787">
    <property type="term" value="F:hydrolase activity"/>
    <property type="evidence" value="ECO:0007669"/>
    <property type="project" value="UniProtKB-KW"/>
</dbReference>
<keyword evidence="2" id="KW-0547">Nucleotide-binding</keyword>
<keyword evidence="11" id="KW-1185">Reference proteome</keyword>
<evidence type="ECO:0000256" key="2">
    <source>
        <dbReference type="ARBA" id="ARBA00022741"/>
    </source>
</evidence>
<feature type="domain" description="DNA2/NAM7 helicase-like C-terminal" evidence="9">
    <location>
        <begin position="1271"/>
        <end position="1469"/>
    </location>
</feature>
<reference evidence="10" key="1">
    <citation type="submission" date="2020-05" db="EMBL/GenBank/DDBJ databases">
        <title>Mycena genomes resolve the evolution of fungal bioluminescence.</title>
        <authorList>
            <person name="Tsai I.J."/>
        </authorList>
    </citation>
    <scope>NUCLEOTIDE SEQUENCE</scope>
    <source>
        <strain evidence="10">CCC161011</strain>
    </source>
</reference>
<evidence type="ECO:0000313" key="11">
    <source>
        <dbReference type="Proteomes" id="UP000620124"/>
    </source>
</evidence>
<dbReference type="Pfam" id="PF13087">
    <property type="entry name" value="AAA_12"/>
    <property type="match status" value="1"/>
</dbReference>
<keyword evidence="6 10" id="KW-0696">RNA-directed RNA polymerase</keyword>
<evidence type="ECO:0000259" key="9">
    <source>
        <dbReference type="Pfam" id="PF13087"/>
    </source>
</evidence>
<evidence type="ECO:0000259" key="8">
    <source>
        <dbReference type="Pfam" id="PF13086"/>
    </source>
</evidence>
<comment type="caution">
    <text evidence="10">The sequence shown here is derived from an EMBL/GenBank/DDBJ whole genome shotgun (WGS) entry which is preliminary data.</text>
</comment>
<keyword evidence="5" id="KW-0067">ATP-binding</keyword>
<evidence type="ECO:0000256" key="6">
    <source>
        <dbReference type="RuleBase" id="RU363098"/>
    </source>
</evidence>
<dbReference type="InterPro" id="IPR041679">
    <property type="entry name" value="DNA2/NAM7-like_C"/>
</dbReference>
<keyword evidence="6" id="KW-0694">RNA-binding</keyword>
<sequence>MPPTTLRANPSQDDESWKFIVPQEALLPPRTAKDPLLYGKLIKFTAAAITLDIQRLPNNRILQTDVRSKFILLSFGDLRFPETPIKYRFYHHSNSQLRSRSCFLREANSDAELDDRIYRLGAKRIGLLFSEAQLDYNLNPRLVKDIEDIRSGDELFSDGCGLISKWLAIELAKKKKIIFRGVRYTPCVFQIRYLGYKGVLMLHPKLDELRRANPEQNPHLVHFRHSMKKFSTTQNTTFSVVDHSAPYAFGRLNNDIIVLLSSLGITDNALLAKQDAYFAWIRDAATDPVAALDFLSSLNEYSLAERVLLDGLDDPKVTNAVRSLQLREIGSFKNDRNKDRSRMIVKKSRLIFGVCDPFGVLREGEVHIRVTAARKGPSTPIHADVLVVRNPCLHPGDCLKLKAVHRPELSHLVDCIVFAGVARPGHHAAPSMSSGGDLDGDKYFVCWDPDLVPSTVSESYDYPPNREPPPRSVTRMDLANHFASYNTAGLARVAALHAKWVRASPAGALSPECQELNALHSQSDSFILNRLAAAARKFADEFTQSTRITVALPQDPNAGKQLLARLLQSAQNSLSEYELFTLAFSLSRKLGMSRDEFIPYLGHIHFGALTTVQKYAVVHSLDLDDRERYPFVWNSLIRSDILTPGDLYARSLNQPFSLQRLYSSKVNGLGSFFFYLRMAVNEFTRKLLVLKTDDRFAVGIFMRGELPWDEDPEVNDNVVAAPYHLNDIQDISEEDWRDAEKYPPWLKAAFHPKLRPDDFQRYLNELSALQLDKAIQFSLRYHLEDEAFWIFDHIIAAPPLRRVDVIKWVDIHPPLVFSLLKAYPPLDDCHLPEETLPLASTILSNLIRSANTLRIAVLVALEKISATIAALPLAVYFDLLWLTAGSIRSQELVQEVLLVLNDCRLVSGDNSDRARRYGEKHALAIAFDRAEEAFEECPCDEDGKPKRQRTAPVHTRLSYVDGEALCVRAPIRIDAKSAVRLHSHVRLQASSKPDNRWVESIVLDAVVVQSSKGELKLELMHPPPPEMEAMDWNLYNAGSTGNHIQGNDGGTAQAVGTPGDVLSLLQHYYRNDSGIFDSPGSQITAVESIHNPLCLVWGPPGTGKTTVVVHILKQLLRASGTGGKILMTASTHNAVDNVLERFAEMNKREKILEEQQILRVATDISKVNKSLQSFTIDARVGGDMNENNKLFKRAQERLKAAVIVFTTCAGAGLGILRKVDFDITLIDEASQITEPCALIPLVKGTRQAILVGDHVQLRPTVKKMGKALEFDVSLLERLYTGQNVFGMEKTMLDIQYRFPEELAEFPSREFYDNRLRTGISNSADVLEILSRCTFPWPRHGGSNVIIPTVFLQCAAEEDMGGMSKSNEGQVEVVKHILPMLEVDKSIDEAEQRLLSITVLSPYTKQVQALKKITPQSFTIDSFQGRESDIIIFSSVRSNADRDIGFVDDARRLNVMWTRARLALIIIGDRATMAENALWKRALDACTEVVLPAQVVEN</sequence>
<evidence type="ECO:0000256" key="1">
    <source>
        <dbReference type="ARBA" id="ARBA00007913"/>
    </source>
</evidence>
<dbReference type="GO" id="GO:0005524">
    <property type="term" value="F:ATP binding"/>
    <property type="evidence" value="ECO:0007669"/>
    <property type="project" value="UniProtKB-KW"/>
</dbReference>
<dbReference type="OrthoDB" id="6513042at2759"/>
<proteinExistence type="inferred from homology"/>
<evidence type="ECO:0000256" key="4">
    <source>
        <dbReference type="ARBA" id="ARBA00022806"/>
    </source>
</evidence>
<dbReference type="InterPro" id="IPR047187">
    <property type="entry name" value="SF1_C_Upf1"/>
</dbReference>
<dbReference type="InterPro" id="IPR050534">
    <property type="entry name" value="Coronavir_polyprotein_1ab"/>
</dbReference>
<dbReference type="EC" id="2.7.7.48" evidence="6"/>
<gene>
    <name evidence="10" type="ORF">MVEN_01398700</name>
</gene>
<evidence type="ECO:0000259" key="7">
    <source>
        <dbReference type="Pfam" id="PF05183"/>
    </source>
</evidence>
<dbReference type="GO" id="GO:0003968">
    <property type="term" value="F:RNA-directed RNA polymerase activity"/>
    <property type="evidence" value="ECO:0007669"/>
    <property type="project" value="UniProtKB-KW"/>
</dbReference>
<dbReference type="Pfam" id="PF05183">
    <property type="entry name" value="RdRP"/>
    <property type="match status" value="1"/>
</dbReference>
<comment type="similarity">
    <text evidence="1">Belongs to the DNA2/NAM7 helicase family.</text>
</comment>
<evidence type="ECO:0000256" key="3">
    <source>
        <dbReference type="ARBA" id="ARBA00022801"/>
    </source>
</evidence>
<dbReference type="CDD" id="cd18808">
    <property type="entry name" value="SF1_C_Upf1"/>
    <property type="match status" value="1"/>
</dbReference>
<feature type="domain" description="DNA2/NAM7 helicase helicase" evidence="8">
    <location>
        <begin position="1195"/>
        <end position="1263"/>
    </location>
</feature>
<dbReference type="InterPro" id="IPR027417">
    <property type="entry name" value="P-loop_NTPase"/>
</dbReference>
<organism evidence="10 11">
    <name type="scientific">Mycena venus</name>
    <dbReference type="NCBI Taxonomy" id="2733690"/>
    <lineage>
        <taxon>Eukaryota</taxon>
        <taxon>Fungi</taxon>
        <taxon>Dikarya</taxon>
        <taxon>Basidiomycota</taxon>
        <taxon>Agaricomycotina</taxon>
        <taxon>Agaricomycetes</taxon>
        <taxon>Agaricomycetidae</taxon>
        <taxon>Agaricales</taxon>
        <taxon>Marasmiineae</taxon>
        <taxon>Mycenaceae</taxon>
        <taxon>Mycena</taxon>
    </lineage>
</organism>
<comment type="catalytic activity">
    <reaction evidence="6">
        <text>RNA(n) + a ribonucleoside 5'-triphosphate = RNA(n+1) + diphosphate</text>
        <dbReference type="Rhea" id="RHEA:21248"/>
        <dbReference type="Rhea" id="RHEA-COMP:14527"/>
        <dbReference type="Rhea" id="RHEA-COMP:17342"/>
        <dbReference type="ChEBI" id="CHEBI:33019"/>
        <dbReference type="ChEBI" id="CHEBI:61557"/>
        <dbReference type="ChEBI" id="CHEBI:140395"/>
        <dbReference type="EC" id="2.7.7.48"/>
    </reaction>
</comment>
<dbReference type="PANTHER" id="PTHR43788">
    <property type="entry name" value="DNA2/NAM7 HELICASE FAMILY MEMBER"/>
    <property type="match status" value="1"/>
</dbReference>
<dbReference type="SUPFAM" id="SSF52540">
    <property type="entry name" value="P-loop containing nucleoside triphosphate hydrolases"/>
    <property type="match status" value="1"/>
</dbReference>
<keyword evidence="4" id="KW-0347">Helicase</keyword>
<evidence type="ECO:0000313" key="10">
    <source>
        <dbReference type="EMBL" id="KAF7348790.1"/>
    </source>
</evidence>
<evidence type="ECO:0000256" key="5">
    <source>
        <dbReference type="ARBA" id="ARBA00022840"/>
    </source>
</evidence>
<protein>
    <recommendedName>
        <fullName evidence="6">RNA-dependent RNA polymerase</fullName>
        <ecNumber evidence="6">2.7.7.48</ecNumber>
    </recommendedName>
</protein>
<dbReference type="InterPro" id="IPR057596">
    <property type="entry name" value="RDRP_core"/>
</dbReference>
<keyword evidence="6" id="KW-0548">Nucleotidyltransferase</keyword>
<comment type="similarity">
    <text evidence="6">Belongs to the RdRP family.</text>
</comment>
<dbReference type="GO" id="GO:0043139">
    <property type="term" value="F:5'-3' DNA helicase activity"/>
    <property type="evidence" value="ECO:0007669"/>
    <property type="project" value="TreeGrafter"/>
</dbReference>
<name>A0A8H7CSN9_9AGAR</name>
<dbReference type="InterPro" id="IPR041677">
    <property type="entry name" value="DNA2/NAM7_AAA_11"/>
</dbReference>
<dbReference type="EMBL" id="JACAZI010000011">
    <property type="protein sequence ID" value="KAF7348790.1"/>
    <property type="molecule type" value="Genomic_DNA"/>
</dbReference>
<feature type="domain" description="RDRP core" evidence="7">
    <location>
        <begin position="86"/>
        <end position="522"/>
    </location>
</feature>
<keyword evidence="3" id="KW-0378">Hydrolase</keyword>
<dbReference type="Pfam" id="PF13086">
    <property type="entry name" value="AAA_11"/>
    <property type="match status" value="1"/>
</dbReference>
<accession>A0A8H7CSN9</accession>
<dbReference type="PANTHER" id="PTHR43788:SF8">
    <property type="entry name" value="DNA-BINDING PROTEIN SMUBP-2"/>
    <property type="match status" value="1"/>
</dbReference>
<dbReference type="Proteomes" id="UP000620124">
    <property type="component" value="Unassembled WGS sequence"/>
</dbReference>
<dbReference type="Gene3D" id="3.40.50.300">
    <property type="entry name" value="P-loop containing nucleotide triphosphate hydrolases"/>
    <property type="match status" value="2"/>
</dbReference>